<sequence length="409" mass="42984">MKRVLAFTLGFLTAIGGFLDVGDLVANSLVGARFGMSLAWVLPVGVVGAALFTEMSARVSAISGRATFDLVRERMGARAGLANLLASYTITLLTLAAEIGGVALALEIATSVHYLLWVPVVLVLVWIVLWRLPFQAMEQTYGLLGLALVAFGVALWQLGPDWGALLGGALHPAPPPGEDWPTWWYYAIAVFGAAMTPYTVLFFSSSGVEEGWTKKDLGQARTNVFIGFPLGGLLALAVMACAAVVFMPAAIQVEHLSQVALPVAAGLGRIGLAVVIVGLFAATFGAALEAALAAGYSVSQYFGWAWGKARAPASAPRFHSAVLLTLLLGTAVILTSLDPIKVTEYSIVLSAAALPLTYLPILIVANDRDYLGEHVNSRVTNALATGYLVLVLVVSVATLPLMVYTKAGQ</sequence>
<dbReference type="PANTHER" id="PTHR11706:SF33">
    <property type="entry name" value="NATURAL RESISTANCE-ASSOCIATED MACROPHAGE PROTEIN 2"/>
    <property type="match status" value="1"/>
</dbReference>
<feature type="transmembrane region" description="Helical" evidence="6">
    <location>
        <begin position="385"/>
        <end position="404"/>
    </location>
</feature>
<dbReference type="GO" id="GO:0034755">
    <property type="term" value="P:iron ion transmembrane transport"/>
    <property type="evidence" value="ECO:0007669"/>
    <property type="project" value="TreeGrafter"/>
</dbReference>
<dbReference type="PANTHER" id="PTHR11706">
    <property type="entry name" value="SOLUTE CARRIER PROTEIN FAMILY 11 MEMBER"/>
    <property type="match status" value="1"/>
</dbReference>
<feature type="transmembrane region" description="Helical" evidence="6">
    <location>
        <begin position="141"/>
        <end position="159"/>
    </location>
</feature>
<dbReference type="InterPro" id="IPR001046">
    <property type="entry name" value="NRAMP_fam"/>
</dbReference>
<feature type="transmembrane region" description="Helical" evidence="6">
    <location>
        <begin position="112"/>
        <end position="129"/>
    </location>
</feature>
<name>A0A9X3NR52_9ACTN</name>
<feature type="transmembrane region" description="Helical" evidence="6">
    <location>
        <begin position="318"/>
        <end position="335"/>
    </location>
</feature>
<dbReference type="GO" id="GO:0005886">
    <property type="term" value="C:plasma membrane"/>
    <property type="evidence" value="ECO:0007669"/>
    <property type="project" value="TreeGrafter"/>
</dbReference>
<dbReference type="AlphaFoldDB" id="A0A9X3NR52"/>
<reference evidence="7" key="1">
    <citation type="submission" date="2021-10" db="EMBL/GenBank/DDBJ databases">
        <title>Streptomonospora sp. nov., isolated from mangrove soil.</title>
        <authorList>
            <person name="Chen X."/>
            <person name="Ge X."/>
            <person name="Liu W."/>
        </authorList>
    </citation>
    <scope>NUCLEOTIDE SEQUENCE</scope>
    <source>
        <strain evidence="7">S1-112</strain>
    </source>
</reference>
<dbReference type="Proteomes" id="UP001140076">
    <property type="component" value="Unassembled WGS sequence"/>
</dbReference>
<keyword evidence="2" id="KW-0813">Transport</keyword>
<keyword evidence="4 6" id="KW-1133">Transmembrane helix</keyword>
<gene>
    <name evidence="7" type="ORF">LG943_21180</name>
</gene>
<organism evidence="7 8">
    <name type="scientific">Streptomonospora mangrovi</name>
    <dbReference type="NCBI Taxonomy" id="2883123"/>
    <lineage>
        <taxon>Bacteria</taxon>
        <taxon>Bacillati</taxon>
        <taxon>Actinomycetota</taxon>
        <taxon>Actinomycetes</taxon>
        <taxon>Streptosporangiales</taxon>
        <taxon>Nocardiopsidaceae</taxon>
        <taxon>Streptomonospora</taxon>
    </lineage>
</organism>
<feature type="transmembrane region" description="Helical" evidence="6">
    <location>
        <begin position="81"/>
        <end position="106"/>
    </location>
</feature>
<keyword evidence="5 6" id="KW-0472">Membrane</keyword>
<feature type="transmembrane region" description="Helical" evidence="6">
    <location>
        <begin position="32"/>
        <end position="52"/>
    </location>
</feature>
<evidence type="ECO:0000256" key="6">
    <source>
        <dbReference type="SAM" id="Phobius"/>
    </source>
</evidence>
<feature type="transmembrane region" description="Helical" evidence="6">
    <location>
        <begin position="259"/>
        <end position="280"/>
    </location>
</feature>
<dbReference type="RefSeq" id="WP_270074059.1">
    <property type="nucleotide sequence ID" value="NZ_JAJAQC010000042.1"/>
</dbReference>
<evidence type="ECO:0000256" key="4">
    <source>
        <dbReference type="ARBA" id="ARBA00022989"/>
    </source>
</evidence>
<evidence type="ECO:0000313" key="7">
    <source>
        <dbReference type="EMBL" id="MDA0566806.1"/>
    </source>
</evidence>
<accession>A0A9X3NR52</accession>
<evidence type="ECO:0000256" key="1">
    <source>
        <dbReference type="ARBA" id="ARBA00004141"/>
    </source>
</evidence>
<feature type="transmembrane region" description="Helical" evidence="6">
    <location>
        <begin position="224"/>
        <end position="247"/>
    </location>
</feature>
<keyword evidence="8" id="KW-1185">Reference proteome</keyword>
<evidence type="ECO:0000256" key="5">
    <source>
        <dbReference type="ARBA" id="ARBA00023136"/>
    </source>
</evidence>
<comment type="caution">
    <text evidence="7">The sequence shown here is derived from an EMBL/GenBank/DDBJ whole genome shotgun (WGS) entry which is preliminary data.</text>
</comment>
<protein>
    <submittedName>
        <fullName evidence="7">Divalent metal cation transporter</fullName>
    </submittedName>
</protein>
<keyword evidence="3 6" id="KW-0812">Transmembrane</keyword>
<dbReference type="GO" id="GO:0005384">
    <property type="term" value="F:manganese ion transmembrane transporter activity"/>
    <property type="evidence" value="ECO:0007669"/>
    <property type="project" value="TreeGrafter"/>
</dbReference>
<comment type="subcellular location">
    <subcellularLocation>
        <location evidence="1">Membrane</location>
        <topology evidence="1">Multi-pass membrane protein</topology>
    </subcellularLocation>
</comment>
<evidence type="ECO:0000256" key="3">
    <source>
        <dbReference type="ARBA" id="ARBA00022692"/>
    </source>
</evidence>
<dbReference type="EMBL" id="JAJAQC010000042">
    <property type="protein sequence ID" value="MDA0566806.1"/>
    <property type="molecule type" value="Genomic_DNA"/>
</dbReference>
<feature type="transmembrane region" description="Helical" evidence="6">
    <location>
        <begin position="183"/>
        <end position="203"/>
    </location>
</feature>
<dbReference type="GO" id="GO:0015086">
    <property type="term" value="F:cadmium ion transmembrane transporter activity"/>
    <property type="evidence" value="ECO:0007669"/>
    <property type="project" value="TreeGrafter"/>
</dbReference>
<evidence type="ECO:0000256" key="2">
    <source>
        <dbReference type="ARBA" id="ARBA00022448"/>
    </source>
</evidence>
<dbReference type="Pfam" id="PF01566">
    <property type="entry name" value="Nramp"/>
    <property type="match status" value="1"/>
</dbReference>
<evidence type="ECO:0000313" key="8">
    <source>
        <dbReference type="Proteomes" id="UP001140076"/>
    </source>
</evidence>
<feature type="transmembrane region" description="Helical" evidence="6">
    <location>
        <begin position="347"/>
        <end position="365"/>
    </location>
</feature>
<proteinExistence type="predicted"/>